<proteinExistence type="predicted"/>
<protein>
    <submittedName>
        <fullName evidence="1">Uncharacterized protein</fullName>
    </submittedName>
</protein>
<sequence length="87" mass="9304">MPRCPDCDGAMTRIAYGMPAPPLREAAERGEVILGGCVAGDFSPKWGCIPCGTLRAEKEKQKIMEQVIDRLRKSRAEAEGGGAGILD</sequence>
<gene>
    <name evidence="1" type="ORF">FNL39_101313</name>
</gene>
<reference evidence="1 2" key="1">
    <citation type="submission" date="2019-07" db="EMBL/GenBank/DDBJ databases">
        <title>Genomic Encyclopedia of Type Strains, Phase IV (KMG-IV): sequencing the most valuable type-strain genomes for metagenomic binning, comparative biology and taxonomic classification.</title>
        <authorList>
            <person name="Goeker M."/>
        </authorList>
    </citation>
    <scope>NUCLEOTIDE SEQUENCE [LARGE SCALE GENOMIC DNA]</scope>
    <source>
        <strain evidence="1 2">DSM 44831</strain>
    </source>
</reference>
<evidence type="ECO:0000313" key="2">
    <source>
        <dbReference type="Proteomes" id="UP000798951"/>
    </source>
</evidence>
<organism evidence="1 2">
    <name type="scientific">Nocardia caishijiensis</name>
    <dbReference type="NCBI Taxonomy" id="184756"/>
    <lineage>
        <taxon>Bacteria</taxon>
        <taxon>Bacillati</taxon>
        <taxon>Actinomycetota</taxon>
        <taxon>Actinomycetes</taxon>
        <taxon>Mycobacteriales</taxon>
        <taxon>Nocardiaceae</taxon>
        <taxon>Nocardia</taxon>
    </lineage>
</organism>
<evidence type="ECO:0000313" key="1">
    <source>
        <dbReference type="EMBL" id="KAF0848882.1"/>
    </source>
</evidence>
<keyword evidence="2" id="KW-1185">Reference proteome</keyword>
<dbReference type="Proteomes" id="UP000798951">
    <property type="component" value="Unassembled WGS sequence"/>
</dbReference>
<comment type="caution">
    <text evidence="1">The sequence shown here is derived from an EMBL/GenBank/DDBJ whole genome shotgun (WGS) entry which is preliminary data.</text>
</comment>
<dbReference type="EMBL" id="VMSD01000001">
    <property type="protein sequence ID" value="KAF0848882.1"/>
    <property type="molecule type" value="Genomic_DNA"/>
</dbReference>
<name>A0ABQ6YSU2_9NOCA</name>
<accession>A0ABQ6YSU2</accession>